<reference evidence="1" key="1">
    <citation type="submission" date="2021-06" db="EMBL/GenBank/DDBJ databases">
        <title>Parelaphostrongylus tenuis whole genome reference sequence.</title>
        <authorList>
            <person name="Garwood T.J."/>
            <person name="Larsen P.A."/>
            <person name="Fountain-Jones N.M."/>
            <person name="Garbe J.R."/>
            <person name="Macchietto M.G."/>
            <person name="Kania S.A."/>
            <person name="Gerhold R.W."/>
            <person name="Richards J.E."/>
            <person name="Wolf T.M."/>
        </authorList>
    </citation>
    <scope>NUCLEOTIDE SEQUENCE</scope>
    <source>
        <strain evidence="1">MNPRO001-30</strain>
        <tissue evidence="1">Meninges</tissue>
    </source>
</reference>
<sequence>MASGSQQIRRDVIGFWNHDFFHAFYRDSTRALKGRIPGGFSGNSGIDTEVVERKRLVQYFSVIKSITWREFSSFHLRSSTLTGEYSYHTSSDDTSLVLVLLLTVSSVETDVDLPAKLFCGSYLISTKLYMLP</sequence>
<dbReference type="AlphaFoldDB" id="A0AAD5MJX9"/>
<comment type="caution">
    <text evidence="1">The sequence shown here is derived from an EMBL/GenBank/DDBJ whole genome shotgun (WGS) entry which is preliminary data.</text>
</comment>
<evidence type="ECO:0000313" key="2">
    <source>
        <dbReference type="Proteomes" id="UP001196413"/>
    </source>
</evidence>
<protein>
    <submittedName>
        <fullName evidence="1">Uncharacterized protein</fullName>
    </submittedName>
</protein>
<accession>A0AAD5MJX9</accession>
<dbReference type="EMBL" id="JAHQIW010003720">
    <property type="protein sequence ID" value="KAJ1359867.1"/>
    <property type="molecule type" value="Genomic_DNA"/>
</dbReference>
<keyword evidence="2" id="KW-1185">Reference proteome</keyword>
<evidence type="ECO:0000313" key="1">
    <source>
        <dbReference type="EMBL" id="KAJ1359867.1"/>
    </source>
</evidence>
<organism evidence="1 2">
    <name type="scientific">Parelaphostrongylus tenuis</name>
    <name type="common">Meningeal worm</name>
    <dbReference type="NCBI Taxonomy" id="148309"/>
    <lineage>
        <taxon>Eukaryota</taxon>
        <taxon>Metazoa</taxon>
        <taxon>Ecdysozoa</taxon>
        <taxon>Nematoda</taxon>
        <taxon>Chromadorea</taxon>
        <taxon>Rhabditida</taxon>
        <taxon>Rhabditina</taxon>
        <taxon>Rhabditomorpha</taxon>
        <taxon>Strongyloidea</taxon>
        <taxon>Metastrongylidae</taxon>
        <taxon>Parelaphostrongylus</taxon>
    </lineage>
</organism>
<gene>
    <name evidence="1" type="ORF">KIN20_018685</name>
</gene>
<dbReference type="Proteomes" id="UP001196413">
    <property type="component" value="Unassembled WGS sequence"/>
</dbReference>
<name>A0AAD5MJX9_PARTN</name>
<proteinExistence type="predicted"/>